<evidence type="ECO:0000256" key="2">
    <source>
        <dbReference type="SAM" id="SignalP"/>
    </source>
</evidence>
<evidence type="ECO:0000256" key="1">
    <source>
        <dbReference type="SAM" id="MobiDB-lite"/>
    </source>
</evidence>
<comment type="caution">
    <text evidence="3">The sequence shown here is derived from an EMBL/GenBank/DDBJ whole genome shotgun (WGS) entry which is preliminary data.</text>
</comment>
<evidence type="ECO:0000313" key="3">
    <source>
        <dbReference type="EMBL" id="GFP12640.1"/>
    </source>
</evidence>
<feature type="region of interest" description="Disordered" evidence="1">
    <location>
        <begin position="28"/>
        <end position="55"/>
    </location>
</feature>
<feature type="compositionally biased region" description="Low complexity" evidence="1">
    <location>
        <begin position="29"/>
        <end position="42"/>
    </location>
</feature>
<organism evidence="3 4">
    <name type="scientific">Lactobacillus helveticus</name>
    <name type="common">Lactobacillus suntoryeus</name>
    <dbReference type="NCBI Taxonomy" id="1587"/>
    <lineage>
        <taxon>Bacteria</taxon>
        <taxon>Bacillati</taxon>
        <taxon>Bacillota</taxon>
        <taxon>Bacilli</taxon>
        <taxon>Lactobacillales</taxon>
        <taxon>Lactobacillaceae</taxon>
        <taxon>Lactobacillus</taxon>
    </lineage>
</organism>
<evidence type="ECO:0000313" key="4">
    <source>
        <dbReference type="Proteomes" id="UP000630086"/>
    </source>
</evidence>
<proteinExistence type="predicted"/>
<sequence>MKSRKILTALFTAASVATLLGTAPVTVNAASSNSGSATTSTKKSPKLIIQKHTQT</sequence>
<protein>
    <submittedName>
        <fullName evidence="3">Uncharacterized protein</fullName>
    </submittedName>
</protein>
<dbReference type="EMBL" id="BLYV01000101">
    <property type="protein sequence ID" value="GFP12640.1"/>
    <property type="molecule type" value="Genomic_DNA"/>
</dbReference>
<gene>
    <name evidence="3" type="ORF">LHEJCM1062_05120</name>
</gene>
<reference evidence="3" key="1">
    <citation type="submission" date="2020-07" db="EMBL/GenBank/DDBJ databases">
        <title>Draft genome sequence of Lactobacillus helveticus strain JCM 1062.</title>
        <authorList>
            <person name="Endo A."/>
            <person name="Maeno S."/>
            <person name="Kido Y."/>
        </authorList>
    </citation>
    <scope>NUCLEOTIDE SEQUENCE</scope>
    <source>
        <strain evidence="3">JCM 1062</strain>
    </source>
</reference>
<dbReference type="RefSeq" id="WP_003625329.1">
    <property type="nucleotide sequence ID" value="NZ_AP023028.1"/>
</dbReference>
<name>A0AAV4E378_LACHE</name>
<dbReference type="Proteomes" id="UP000630086">
    <property type="component" value="Unassembled WGS sequence"/>
</dbReference>
<dbReference type="AlphaFoldDB" id="A0AAV4E378"/>
<feature type="signal peptide" evidence="2">
    <location>
        <begin position="1"/>
        <end position="29"/>
    </location>
</feature>
<feature type="chain" id="PRO_5043966087" evidence="2">
    <location>
        <begin position="30"/>
        <end position="55"/>
    </location>
</feature>
<keyword evidence="2" id="KW-0732">Signal</keyword>
<accession>A0AAV4E378</accession>